<dbReference type="Gene3D" id="1.20.1070.10">
    <property type="entry name" value="Rhodopsin 7-helix transmembrane proteins"/>
    <property type="match status" value="1"/>
</dbReference>
<keyword evidence="8 9" id="KW-0807">Transducer</keyword>
<evidence type="ECO:0000256" key="2">
    <source>
        <dbReference type="ARBA" id="ARBA00022475"/>
    </source>
</evidence>
<evidence type="ECO:0000259" key="11">
    <source>
        <dbReference type="PROSITE" id="PS50262"/>
    </source>
</evidence>
<evidence type="ECO:0000256" key="5">
    <source>
        <dbReference type="ARBA" id="ARBA00023040"/>
    </source>
</evidence>
<keyword evidence="6 10" id="KW-0472">Membrane</keyword>
<feature type="transmembrane region" description="Helical" evidence="10">
    <location>
        <begin position="27"/>
        <end position="48"/>
    </location>
</feature>
<accession>V4AM26</accession>
<dbReference type="Proteomes" id="UP000030746">
    <property type="component" value="Unassembled WGS sequence"/>
</dbReference>
<proteinExistence type="inferred from homology"/>
<evidence type="ECO:0000256" key="3">
    <source>
        <dbReference type="ARBA" id="ARBA00022692"/>
    </source>
</evidence>
<dbReference type="GeneID" id="20231369"/>
<feature type="transmembrane region" description="Helical" evidence="10">
    <location>
        <begin position="69"/>
        <end position="90"/>
    </location>
</feature>
<evidence type="ECO:0000256" key="8">
    <source>
        <dbReference type="ARBA" id="ARBA00023224"/>
    </source>
</evidence>
<evidence type="ECO:0000256" key="7">
    <source>
        <dbReference type="ARBA" id="ARBA00023170"/>
    </source>
</evidence>
<evidence type="ECO:0000256" key="1">
    <source>
        <dbReference type="ARBA" id="ARBA00004651"/>
    </source>
</evidence>
<dbReference type="SUPFAM" id="SSF81321">
    <property type="entry name" value="Family A G protein-coupled receptor-like"/>
    <property type="match status" value="1"/>
</dbReference>
<name>V4AM26_LOTGI</name>
<feature type="non-terminal residue" evidence="12">
    <location>
        <position position="114"/>
    </location>
</feature>
<gene>
    <name evidence="12" type="ORF">LOTGIDRAFT_116610</name>
</gene>
<protein>
    <recommendedName>
        <fullName evidence="11">G-protein coupled receptors family 1 profile domain-containing protein</fullName>
    </recommendedName>
</protein>
<evidence type="ECO:0000256" key="9">
    <source>
        <dbReference type="RuleBase" id="RU000688"/>
    </source>
</evidence>
<dbReference type="HOGENOM" id="CLU_2127260_0_0_1"/>
<dbReference type="InterPro" id="IPR017452">
    <property type="entry name" value="GPCR_Rhodpsn_7TM"/>
</dbReference>
<evidence type="ECO:0000256" key="4">
    <source>
        <dbReference type="ARBA" id="ARBA00022989"/>
    </source>
</evidence>
<dbReference type="EMBL" id="KB201611">
    <property type="protein sequence ID" value="ESO95815.1"/>
    <property type="molecule type" value="Genomic_DNA"/>
</dbReference>
<dbReference type="GO" id="GO:0007218">
    <property type="term" value="P:neuropeptide signaling pathway"/>
    <property type="evidence" value="ECO:0007669"/>
    <property type="project" value="TreeGrafter"/>
</dbReference>
<dbReference type="PRINTS" id="PR00237">
    <property type="entry name" value="GPCRRHODOPSN"/>
</dbReference>
<keyword evidence="5 9" id="KW-0297">G-protein coupled receptor</keyword>
<dbReference type="OMA" id="RRHENND"/>
<organism evidence="12 13">
    <name type="scientific">Lottia gigantea</name>
    <name type="common">Giant owl limpet</name>
    <dbReference type="NCBI Taxonomy" id="225164"/>
    <lineage>
        <taxon>Eukaryota</taxon>
        <taxon>Metazoa</taxon>
        <taxon>Spiralia</taxon>
        <taxon>Lophotrochozoa</taxon>
        <taxon>Mollusca</taxon>
        <taxon>Gastropoda</taxon>
        <taxon>Patellogastropoda</taxon>
        <taxon>Lottioidea</taxon>
        <taxon>Lottiidae</taxon>
        <taxon>Lottia</taxon>
    </lineage>
</organism>
<keyword evidence="3 9" id="KW-0812">Transmembrane</keyword>
<dbReference type="PANTHER" id="PTHR24230">
    <property type="entry name" value="G-PROTEIN COUPLED RECEPTOR"/>
    <property type="match status" value="1"/>
</dbReference>
<evidence type="ECO:0000313" key="12">
    <source>
        <dbReference type="EMBL" id="ESO95815.1"/>
    </source>
</evidence>
<dbReference type="InterPro" id="IPR000276">
    <property type="entry name" value="GPCR_Rhodpsn"/>
</dbReference>
<dbReference type="RefSeq" id="XP_009053657.1">
    <property type="nucleotide sequence ID" value="XM_009055409.1"/>
</dbReference>
<dbReference type="PROSITE" id="PS00237">
    <property type="entry name" value="G_PROTEIN_RECEP_F1_1"/>
    <property type="match status" value="1"/>
</dbReference>
<dbReference type="PROSITE" id="PS50262">
    <property type="entry name" value="G_PROTEIN_RECEP_F1_2"/>
    <property type="match status" value="1"/>
</dbReference>
<dbReference type="OrthoDB" id="5969463at2759"/>
<dbReference type="KEGG" id="lgi:LOTGIDRAFT_116610"/>
<keyword evidence="2" id="KW-1003">Cell membrane</keyword>
<keyword evidence="13" id="KW-1185">Reference proteome</keyword>
<evidence type="ECO:0000256" key="6">
    <source>
        <dbReference type="ARBA" id="ARBA00023136"/>
    </source>
</evidence>
<comment type="similarity">
    <text evidence="9">Belongs to the G-protein coupled receptor 1 family.</text>
</comment>
<dbReference type="PANTHER" id="PTHR24230:SF158">
    <property type="entry name" value="G-PROTEIN COUPLED RECEPTORS FAMILY 1 PROFILE DOMAIN-CONTAINING PROTEIN"/>
    <property type="match status" value="1"/>
</dbReference>
<comment type="subcellular location">
    <subcellularLocation>
        <location evidence="1">Cell membrane</location>
        <topology evidence="1">Multi-pass membrane protein</topology>
    </subcellularLocation>
</comment>
<keyword evidence="4 10" id="KW-1133">Transmembrane helix</keyword>
<evidence type="ECO:0000313" key="13">
    <source>
        <dbReference type="Proteomes" id="UP000030746"/>
    </source>
</evidence>
<reference evidence="12 13" key="1">
    <citation type="journal article" date="2013" name="Nature">
        <title>Insights into bilaterian evolution from three spiralian genomes.</title>
        <authorList>
            <person name="Simakov O."/>
            <person name="Marletaz F."/>
            <person name="Cho S.J."/>
            <person name="Edsinger-Gonzales E."/>
            <person name="Havlak P."/>
            <person name="Hellsten U."/>
            <person name="Kuo D.H."/>
            <person name="Larsson T."/>
            <person name="Lv J."/>
            <person name="Arendt D."/>
            <person name="Savage R."/>
            <person name="Osoegawa K."/>
            <person name="de Jong P."/>
            <person name="Grimwood J."/>
            <person name="Chapman J.A."/>
            <person name="Shapiro H."/>
            <person name="Aerts A."/>
            <person name="Otillar R.P."/>
            <person name="Terry A.Y."/>
            <person name="Boore J.L."/>
            <person name="Grigoriev I.V."/>
            <person name="Lindberg D.R."/>
            <person name="Seaver E.C."/>
            <person name="Weisblat D.A."/>
            <person name="Putnam N.H."/>
            <person name="Rokhsar D.S."/>
        </authorList>
    </citation>
    <scope>NUCLEOTIDE SEQUENCE [LARGE SCALE GENOMIC DNA]</scope>
</reference>
<keyword evidence="7 9" id="KW-0675">Receptor</keyword>
<dbReference type="Pfam" id="PF00001">
    <property type="entry name" value="7tm_1"/>
    <property type="match status" value="1"/>
</dbReference>
<dbReference type="GO" id="GO:0005886">
    <property type="term" value="C:plasma membrane"/>
    <property type="evidence" value="ECO:0007669"/>
    <property type="project" value="UniProtKB-SubCell"/>
</dbReference>
<dbReference type="CTD" id="20231369"/>
<sequence length="114" mass="13041">MLSFFSFLGCIGNSLVLYVYTRKRNKLASTVFIISLAGADFVTCVLVMPYTSVVEYTNYEIKYDILCKLYMFLITCNVPFSAFVMVAIALDRFVCICHPHCHALDSRRARQIIM</sequence>
<evidence type="ECO:0000256" key="10">
    <source>
        <dbReference type="SAM" id="Phobius"/>
    </source>
</evidence>
<dbReference type="AlphaFoldDB" id="V4AM26"/>
<dbReference type="GO" id="GO:0008528">
    <property type="term" value="F:G protein-coupled peptide receptor activity"/>
    <property type="evidence" value="ECO:0007669"/>
    <property type="project" value="TreeGrafter"/>
</dbReference>
<feature type="domain" description="G-protein coupled receptors family 1 profile" evidence="11">
    <location>
        <begin position="12"/>
        <end position="114"/>
    </location>
</feature>